<dbReference type="GO" id="GO:0003677">
    <property type="term" value="F:DNA binding"/>
    <property type="evidence" value="ECO:0007669"/>
    <property type="project" value="InterPro"/>
</dbReference>
<dbReference type="GO" id="GO:0009360">
    <property type="term" value="C:DNA polymerase III complex"/>
    <property type="evidence" value="ECO:0007669"/>
    <property type="project" value="TreeGrafter"/>
</dbReference>
<gene>
    <name evidence="9" type="ORF">KC678_02575</name>
</gene>
<name>A0A955L194_9BACT</name>
<dbReference type="PANTHER" id="PTHR34388">
    <property type="entry name" value="DNA POLYMERASE III SUBUNIT DELTA"/>
    <property type="match status" value="1"/>
</dbReference>
<dbReference type="GO" id="GO:0006261">
    <property type="term" value="P:DNA-templated DNA replication"/>
    <property type="evidence" value="ECO:0007669"/>
    <property type="project" value="TreeGrafter"/>
</dbReference>
<dbReference type="Gene3D" id="1.10.8.60">
    <property type="match status" value="1"/>
</dbReference>
<comment type="catalytic activity">
    <reaction evidence="7">
        <text>DNA(n) + a 2'-deoxyribonucleoside 5'-triphosphate = DNA(n+1) + diphosphate</text>
        <dbReference type="Rhea" id="RHEA:22508"/>
        <dbReference type="Rhea" id="RHEA-COMP:17339"/>
        <dbReference type="Rhea" id="RHEA-COMP:17340"/>
        <dbReference type="ChEBI" id="CHEBI:33019"/>
        <dbReference type="ChEBI" id="CHEBI:61560"/>
        <dbReference type="ChEBI" id="CHEBI:173112"/>
        <dbReference type="EC" id="2.7.7.7"/>
    </reaction>
</comment>
<dbReference type="EC" id="2.7.7.7" evidence="1"/>
<feature type="non-terminal residue" evidence="9">
    <location>
        <position position="1"/>
    </location>
</feature>
<dbReference type="Proteomes" id="UP000775877">
    <property type="component" value="Unassembled WGS sequence"/>
</dbReference>
<dbReference type="NCBIfam" id="TIGR01128">
    <property type="entry name" value="holA"/>
    <property type="match status" value="1"/>
</dbReference>
<dbReference type="EMBL" id="JAGQLJ010000049">
    <property type="protein sequence ID" value="MCA9381124.1"/>
    <property type="molecule type" value="Genomic_DNA"/>
</dbReference>
<keyword evidence="4" id="KW-0235">DNA replication</keyword>
<evidence type="ECO:0000256" key="4">
    <source>
        <dbReference type="ARBA" id="ARBA00022705"/>
    </source>
</evidence>
<sequence>TDQFIENFKKLDNFEIIIWLDKNLDQKKKIAKLLKKEKRQFLYTMQKSWQIEKWTEQLLNKYNIKLSKESIIQLAQLAENNKWLIRSEIGKLQKYAKENKKTTLSSDEFEEIVGLDASGNIWNFLDWFGEKNFQKVLKESDVLLRYNDVSQYLIAMLNRELQILMDIKIIESKGEELSSLKLHPFVLQKSIKKAANFTLNELQKLIDGLLHLDLKIKKGDINSTLGIKLYLYSLENKYYF</sequence>
<dbReference type="SUPFAM" id="SSF48019">
    <property type="entry name" value="post-AAA+ oligomerization domain-like"/>
    <property type="match status" value="1"/>
</dbReference>
<dbReference type="InterPro" id="IPR005790">
    <property type="entry name" value="DNA_polIII_delta"/>
</dbReference>
<keyword evidence="5" id="KW-0239">DNA-directed DNA polymerase</keyword>
<reference evidence="9" key="1">
    <citation type="submission" date="2020-04" db="EMBL/GenBank/DDBJ databases">
        <authorList>
            <person name="Zhang T."/>
        </authorList>
    </citation>
    <scope>NUCLEOTIDE SEQUENCE</scope>
    <source>
        <strain evidence="9">HKST-UBA13</strain>
    </source>
</reference>
<dbReference type="AlphaFoldDB" id="A0A955L194"/>
<keyword evidence="2" id="KW-0808">Transferase</keyword>
<keyword evidence="3" id="KW-0548">Nucleotidyltransferase</keyword>
<dbReference type="SUPFAM" id="SSF52540">
    <property type="entry name" value="P-loop containing nucleoside triphosphate hydrolases"/>
    <property type="match status" value="1"/>
</dbReference>
<evidence type="ECO:0000313" key="9">
    <source>
        <dbReference type="EMBL" id="MCA9381124.1"/>
    </source>
</evidence>
<evidence type="ECO:0000256" key="2">
    <source>
        <dbReference type="ARBA" id="ARBA00022679"/>
    </source>
</evidence>
<evidence type="ECO:0000256" key="6">
    <source>
        <dbReference type="ARBA" id="ARBA00034754"/>
    </source>
</evidence>
<dbReference type="InterPro" id="IPR008921">
    <property type="entry name" value="DNA_pol3_clamp-load_cplx_C"/>
</dbReference>
<dbReference type="InterPro" id="IPR027417">
    <property type="entry name" value="P-loop_NTPase"/>
</dbReference>
<dbReference type="Gene3D" id="1.20.272.10">
    <property type="match status" value="1"/>
</dbReference>
<dbReference type="GO" id="GO:0003887">
    <property type="term" value="F:DNA-directed DNA polymerase activity"/>
    <property type="evidence" value="ECO:0007669"/>
    <property type="project" value="UniProtKB-KW"/>
</dbReference>
<feature type="domain" description="DNA polymerase III delta subunit-like C-terminal" evidence="8">
    <location>
        <begin position="120"/>
        <end position="233"/>
    </location>
</feature>
<evidence type="ECO:0000313" key="10">
    <source>
        <dbReference type="Proteomes" id="UP000775877"/>
    </source>
</evidence>
<comment type="similarity">
    <text evidence="6">Belongs to the DNA polymerase HolA subunit family.</text>
</comment>
<protein>
    <recommendedName>
        <fullName evidence="1">DNA-directed DNA polymerase</fullName>
        <ecNumber evidence="1">2.7.7.7</ecNumber>
    </recommendedName>
</protein>
<evidence type="ECO:0000259" key="8">
    <source>
        <dbReference type="Pfam" id="PF21694"/>
    </source>
</evidence>
<evidence type="ECO:0000256" key="5">
    <source>
        <dbReference type="ARBA" id="ARBA00022932"/>
    </source>
</evidence>
<dbReference type="InterPro" id="IPR048466">
    <property type="entry name" value="DNA_pol3_delta-like_C"/>
</dbReference>
<proteinExistence type="inferred from homology"/>
<organism evidence="9 10">
    <name type="scientific">Candidatus Dojkabacteria bacterium</name>
    <dbReference type="NCBI Taxonomy" id="2099670"/>
    <lineage>
        <taxon>Bacteria</taxon>
        <taxon>Candidatus Dojkabacteria</taxon>
    </lineage>
</organism>
<comment type="caution">
    <text evidence="9">The sequence shown here is derived from an EMBL/GenBank/DDBJ whole genome shotgun (WGS) entry which is preliminary data.</text>
</comment>
<dbReference type="Pfam" id="PF21694">
    <property type="entry name" value="DNA_pol3_delta_C"/>
    <property type="match status" value="1"/>
</dbReference>
<evidence type="ECO:0000256" key="3">
    <source>
        <dbReference type="ARBA" id="ARBA00022695"/>
    </source>
</evidence>
<evidence type="ECO:0000256" key="1">
    <source>
        <dbReference type="ARBA" id="ARBA00012417"/>
    </source>
</evidence>
<dbReference type="PANTHER" id="PTHR34388:SF1">
    <property type="entry name" value="DNA POLYMERASE III SUBUNIT DELTA"/>
    <property type="match status" value="1"/>
</dbReference>
<evidence type="ECO:0000256" key="7">
    <source>
        <dbReference type="ARBA" id="ARBA00049244"/>
    </source>
</evidence>
<reference evidence="9" key="2">
    <citation type="journal article" date="2021" name="Microbiome">
        <title>Successional dynamics and alternative stable states in a saline activated sludge microbial community over 9 years.</title>
        <authorList>
            <person name="Wang Y."/>
            <person name="Ye J."/>
            <person name="Ju F."/>
            <person name="Liu L."/>
            <person name="Boyd J.A."/>
            <person name="Deng Y."/>
            <person name="Parks D.H."/>
            <person name="Jiang X."/>
            <person name="Yin X."/>
            <person name="Woodcroft B.J."/>
            <person name="Tyson G.W."/>
            <person name="Hugenholtz P."/>
            <person name="Polz M.F."/>
            <person name="Zhang T."/>
        </authorList>
    </citation>
    <scope>NUCLEOTIDE SEQUENCE</scope>
    <source>
        <strain evidence="9">HKST-UBA13</strain>
    </source>
</reference>
<accession>A0A955L194</accession>